<proteinExistence type="predicted"/>
<accession>A0ACC2SCU7</accession>
<dbReference type="Proteomes" id="UP001165960">
    <property type="component" value="Unassembled WGS sequence"/>
</dbReference>
<comment type="caution">
    <text evidence="1">The sequence shown here is derived from an EMBL/GenBank/DDBJ whole genome shotgun (WGS) entry which is preliminary data.</text>
</comment>
<reference evidence="1" key="1">
    <citation type="submission" date="2022-04" db="EMBL/GenBank/DDBJ databases">
        <title>Genome of the entomopathogenic fungus Entomophthora muscae.</title>
        <authorList>
            <person name="Elya C."/>
            <person name="Lovett B.R."/>
            <person name="Lee E."/>
            <person name="Macias A.M."/>
            <person name="Hajek A.E."/>
            <person name="De Bivort B.L."/>
            <person name="Kasson M.T."/>
            <person name="De Fine Licht H.H."/>
            <person name="Stajich J.E."/>
        </authorList>
    </citation>
    <scope>NUCLEOTIDE SEQUENCE</scope>
    <source>
        <strain evidence="1">Berkeley</strain>
    </source>
</reference>
<protein>
    <submittedName>
        <fullName evidence="1">Uncharacterized protein</fullName>
    </submittedName>
</protein>
<gene>
    <name evidence="1" type="ORF">DSO57_1034095</name>
</gene>
<keyword evidence="2" id="KW-1185">Reference proteome</keyword>
<name>A0ACC2SCU7_9FUNG</name>
<organism evidence="1 2">
    <name type="scientific">Entomophthora muscae</name>
    <dbReference type="NCBI Taxonomy" id="34485"/>
    <lineage>
        <taxon>Eukaryota</taxon>
        <taxon>Fungi</taxon>
        <taxon>Fungi incertae sedis</taxon>
        <taxon>Zoopagomycota</taxon>
        <taxon>Entomophthoromycotina</taxon>
        <taxon>Entomophthoromycetes</taxon>
        <taxon>Entomophthorales</taxon>
        <taxon>Entomophthoraceae</taxon>
        <taxon>Entomophthora</taxon>
    </lineage>
</organism>
<sequence>MCSAAGNEYAVGPKVPLEKVNNDGIGILDLGFGLFLWFFGKLCTTSLQEGLKLVSYHCLGELYAGGNFGKCHATLFEAHYLFNDIICKFTATFGLGSNRFSRRTKKGPKITAKPFNSLGDLAHTIDERSVTAYPADPLALVVLSWEETLINLDYLLAWYHPLLKTIRNTQTNNATSRTRKSIKSELVEVSSSQSGEAEEITLKPSSIPGSGQQISSYDQSDAS</sequence>
<evidence type="ECO:0000313" key="1">
    <source>
        <dbReference type="EMBL" id="KAJ9060140.1"/>
    </source>
</evidence>
<dbReference type="EMBL" id="QTSX02005249">
    <property type="protein sequence ID" value="KAJ9060140.1"/>
    <property type="molecule type" value="Genomic_DNA"/>
</dbReference>
<evidence type="ECO:0000313" key="2">
    <source>
        <dbReference type="Proteomes" id="UP001165960"/>
    </source>
</evidence>